<comment type="caution">
    <text evidence="1">The sequence shown here is derived from an EMBL/GenBank/DDBJ whole genome shotgun (WGS) entry which is preliminary data.</text>
</comment>
<sequence length="210" mass="24970">MRVLLLIIIDFMMVQCKTSENFAVTKQKKFKYSCQLFCDSLNIRRPDFSTVDLEIRVWYGLLHSGDHSFLKIQRIKDGSWRGESTQFNFYGPSHFDFNSQFRAITFTRNWSNTWEEIVAKDYLNLPTQDDVDKRIIEKHSFKQTVFFGDGNYYIIEALTKNAKRKIIYSNPELYSEQYLKQGINSVDYSAFFNFISLLNDEFKFKKKLVN</sequence>
<proteinExistence type="predicted"/>
<accession>A0A7X9P470</accession>
<reference evidence="1 2" key="1">
    <citation type="submission" date="2020-04" db="EMBL/GenBank/DDBJ databases">
        <title>Flammeovirga sp. SR4, a novel species isolated from seawater.</title>
        <authorList>
            <person name="Wang X."/>
        </authorList>
    </citation>
    <scope>NUCLEOTIDE SEQUENCE [LARGE SCALE GENOMIC DNA]</scope>
    <source>
        <strain evidence="1 2">ATCC 23126</strain>
    </source>
</reference>
<dbReference type="RefSeq" id="WP_169656805.1">
    <property type="nucleotide sequence ID" value="NZ_JABANE010000024.1"/>
</dbReference>
<gene>
    <name evidence="1" type="ORF">HHU12_11075</name>
</gene>
<name>A0A7X9P470_9BACT</name>
<organism evidence="1 2">
    <name type="scientific">Flammeovirga aprica JL-4</name>
    <dbReference type="NCBI Taxonomy" id="694437"/>
    <lineage>
        <taxon>Bacteria</taxon>
        <taxon>Pseudomonadati</taxon>
        <taxon>Bacteroidota</taxon>
        <taxon>Cytophagia</taxon>
        <taxon>Cytophagales</taxon>
        <taxon>Flammeovirgaceae</taxon>
        <taxon>Flammeovirga</taxon>
    </lineage>
</organism>
<keyword evidence="2" id="KW-1185">Reference proteome</keyword>
<evidence type="ECO:0000313" key="2">
    <source>
        <dbReference type="Proteomes" id="UP000576082"/>
    </source>
</evidence>
<dbReference type="AlphaFoldDB" id="A0A7X9P470"/>
<dbReference type="EMBL" id="JABANE010000024">
    <property type="protein sequence ID" value="NME68502.1"/>
    <property type="molecule type" value="Genomic_DNA"/>
</dbReference>
<protein>
    <submittedName>
        <fullName evidence="1">Uncharacterized protein</fullName>
    </submittedName>
</protein>
<evidence type="ECO:0000313" key="1">
    <source>
        <dbReference type="EMBL" id="NME68502.1"/>
    </source>
</evidence>
<dbReference type="Proteomes" id="UP000576082">
    <property type="component" value="Unassembled WGS sequence"/>
</dbReference>